<dbReference type="InterPro" id="IPR001753">
    <property type="entry name" value="Enoyl-CoA_hydra/iso"/>
</dbReference>
<protein>
    <submittedName>
        <fullName evidence="1">Enoyl-CoA hydratase/carnithine racemase</fullName>
    </submittedName>
</protein>
<gene>
    <name evidence="1" type="ORF">SAMN05443637_112113</name>
</gene>
<dbReference type="SUPFAM" id="SSF52096">
    <property type="entry name" value="ClpP/crotonase"/>
    <property type="match status" value="1"/>
</dbReference>
<dbReference type="Gene3D" id="3.90.226.10">
    <property type="entry name" value="2-enoyl-CoA Hydratase, Chain A, domain 1"/>
    <property type="match status" value="1"/>
</dbReference>
<name>A0A1M6VH06_PSETH</name>
<evidence type="ECO:0000313" key="1">
    <source>
        <dbReference type="EMBL" id="SHK80651.1"/>
    </source>
</evidence>
<keyword evidence="2" id="KW-1185">Reference proteome</keyword>
<accession>A0A1M6VH06</accession>
<dbReference type="OrthoDB" id="8452484at2"/>
<dbReference type="PANTHER" id="PTHR11941:SF54">
    <property type="entry name" value="ENOYL-COA HYDRATASE, MITOCHONDRIAL"/>
    <property type="match status" value="1"/>
</dbReference>
<sequence>MTVRLERLGPVAELVLARPARRNALTTQMLAQLGRCADRLAEDPDVRAVVLRGEGPSFCAGADLAEFAQVDPRAAVEEWTPAGQRAFARLAALPVPTVAAVAGHALGGGLELAATTTFRVAAPDAVLGMPEIEIGTLPGWSGLSRLPALVGTQRARRLLVLGERVTGATALDWGLVDRVAPDPVAAARAIADELAGRPPVAVRLALAALADPVRPAVDLVERLAAAATVESVEVRAVTAARGGTR</sequence>
<dbReference type="STRING" id="1848.SAMN05443637_112113"/>
<dbReference type="GO" id="GO:0006635">
    <property type="term" value="P:fatty acid beta-oxidation"/>
    <property type="evidence" value="ECO:0007669"/>
    <property type="project" value="TreeGrafter"/>
</dbReference>
<evidence type="ECO:0000313" key="2">
    <source>
        <dbReference type="Proteomes" id="UP000184363"/>
    </source>
</evidence>
<dbReference type="Pfam" id="PF00378">
    <property type="entry name" value="ECH_1"/>
    <property type="match status" value="1"/>
</dbReference>
<dbReference type="RefSeq" id="WP_073458000.1">
    <property type="nucleotide sequence ID" value="NZ_CALGVN010000021.1"/>
</dbReference>
<dbReference type="GO" id="GO:0003824">
    <property type="term" value="F:catalytic activity"/>
    <property type="evidence" value="ECO:0007669"/>
    <property type="project" value="UniProtKB-ARBA"/>
</dbReference>
<proteinExistence type="predicted"/>
<reference evidence="1 2" key="1">
    <citation type="submission" date="2016-11" db="EMBL/GenBank/DDBJ databases">
        <authorList>
            <person name="Jaros S."/>
            <person name="Januszkiewicz K."/>
            <person name="Wedrychowicz H."/>
        </authorList>
    </citation>
    <scope>NUCLEOTIDE SEQUENCE [LARGE SCALE GENOMIC DNA]</scope>
    <source>
        <strain evidence="1 2">DSM 43832</strain>
    </source>
</reference>
<dbReference type="Proteomes" id="UP000184363">
    <property type="component" value="Unassembled WGS sequence"/>
</dbReference>
<organism evidence="1 2">
    <name type="scientific">Pseudonocardia thermophila</name>
    <dbReference type="NCBI Taxonomy" id="1848"/>
    <lineage>
        <taxon>Bacteria</taxon>
        <taxon>Bacillati</taxon>
        <taxon>Actinomycetota</taxon>
        <taxon>Actinomycetes</taxon>
        <taxon>Pseudonocardiales</taxon>
        <taxon>Pseudonocardiaceae</taxon>
        <taxon>Pseudonocardia</taxon>
    </lineage>
</organism>
<dbReference type="PANTHER" id="PTHR11941">
    <property type="entry name" value="ENOYL-COA HYDRATASE-RELATED"/>
    <property type="match status" value="1"/>
</dbReference>
<dbReference type="EMBL" id="FRAP01000012">
    <property type="protein sequence ID" value="SHK80651.1"/>
    <property type="molecule type" value="Genomic_DNA"/>
</dbReference>
<dbReference type="InterPro" id="IPR029045">
    <property type="entry name" value="ClpP/crotonase-like_dom_sf"/>
</dbReference>
<dbReference type="AlphaFoldDB" id="A0A1M6VH06"/>
<dbReference type="CDD" id="cd06558">
    <property type="entry name" value="crotonase-like"/>
    <property type="match status" value="1"/>
</dbReference>